<dbReference type="Proteomes" id="UP000429607">
    <property type="component" value="Unassembled WGS sequence"/>
</dbReference>
<dbReference type="EMBL" id="QXFU01000111">
    <property type="protein sequence ID" value="KAE9043864.1"/>
    <property type="molecule type" value="Genomic_DNA"/>
</dbReference>
<gene>
    <name evidence="1" type="ORF">PR001_g8852</name>
    <name evidence="2" type="ORF">PR002_g3119</name>
    <name evidence="3" type="ORF">PR003_g3032</name>
</gene>
<name>A0A6A4G0I5_9STRA</name>
<evidence type="ECO:0000313" key="1">
    <source>
        <dbReference type="EMBL" id="KAE9036390.1"/>
    </source>
</evidence>
<proteinExistence type="predicted"/>
<evidence type="ECO:0000313" key="5">
    <source>
        <dbReference type="Proteomes" id="UP000434957"/>
    </source>
</evidence>
<organism evidence="3 5">
    <name type="scientific">Phytophthora rubi</name>
    <dbReference type="NCBI Taxonomy" id="129364"/>
    <lineage>
        <taxon>Eukaryota</taxon>
        <taxon>Sar</taxon>
        <taxon>Stramenopiles</taxon>
        <taxon>Oomycota</taxon>
        <taxon>Peronosporomycetes</taxon>
        <taxon>Peronosporales</taxon>
        <taxon>Peronosporaceae</taxon>
        <taxon>Phytophthora</taxon>
    </lineage>
</organism>
<evidence type="ECO:0000313" key="3">
    <source>
        <dbReference type="EMBL" id="KAE9355071.1"/>
    </source>
</evidence>
<dbReference type="EMBL" id="QXFT01000101">
    <property type="protein sequence ID" value="KAE9355071.1"/>
    <property type="molecule type" value="Genomic_DNA"/>
</dbReference>
<dbReference type="AlphaFoldDB" id="A0A6A4G0I5"/>
<dbReference type="Proteomes" id="UP000435112">
    <property type="component" value="Unassembled WGS sequence"/>
</dbReference>
<reference evidence="3 5" key="1">
    <citation type="submission" date="2018-08" db="EMBL/GenBank/DDBJ databases">
        <title>Genomic investigation of the strawberry pathogen Phytophthora fragariae indicates pathogenicity is determined by transcriptional variation in three key races.</title>
        <authorList>
            <person name="Adams T.M."/>
            <person name="Armitage A.D."/>
            <person name="Sobczyk M.K."/>
            <person name="Bates H.J."/>
            <person name="Dunwell J.M."/>
            <person name="Nellist C.F."/>
            <person name="Harrison R.J."/>
        </authorList>
    </citation>
    <scope>NUCLEOTIDE SEQUENCE [LARGE SCALE GENOMIC DNA]</scope>
    <source>
        <strain evidence="1 4">SCRP249</strain>
        <strain evidence="2 6">SCRP324</strain>
        <strain evidence="3 5">SCRP333</strain>
    </source>
</reference>
<evidence type="ECO:0000313" key="2">
    <source>
        <dbReference type="EMBL" id="KAE9043864.1"/>
    </source>
</evidence>
<protein>
    <submittedName>
        <fullName evidence="3">Uncharacterized protein</fullName>
    </submittedName>
</protein>
<sequence>MVGAMCLPLIATMTAPAPPGPGLHLDPPSKKRSRCSVRLVGRGGVSASSPCHRCSCAIPQ</sequence>
<comment type="caution">
    <text evidence="3">The sequence shown here is derived from an EMBL/GenBank/DDBJ whole genome shotgun (WGS) entry which is preliminary data.</text>
</comment>
<accession>A0A6A4G0I5</accession>
<evidence type="ECO:0000313" key="4">
    <source>
        <dbReference type="Proteomes" id="UP000429607"/>
    </source>
</evidence>
<dbReference type="EMBL" id="QXFV01000477">
    <property type="protein sequence ID" value="KAE9036390.1"/>
    <property type="molecule type" value="Genomic_DNA"/>
</dbReference>
<keyword evidence="5" id="KW-1185">Reference proteome</keyword>
<evidence type="ECO:0000313" key="6">
    <source>
        <dbReference type="Proteomes" id="UP000435112"/>
    </source>
</evidence>
<dbReference type="Proteomes" id="UP000434957">
    <property type="component" value="Unassembled WGS sequence"/>
</dbReference>